<evidence type="ECO:0000313" key="6">
    <source>
        <dbReference type="EMBL" id="HIY69198.1"/>
    </source>
</evidence>
<evidence type="ECO:0000256" key="2">
    <source>
        <dbReference type="ARBA" id="ARBA00023136"/>
    </source>
</evidence>
<evidence type="ECO:0000256" key="3">
    <source>
        <dbReference type="ARBA" id="ARBA00023237"/>
    </source>
</evidence>
<evidence type="ECO:0000256" key="1">
    <source>
        <dbReference type="ARBA" id="ARBA00004442"/>
    </source>
</evidence>
<dbReference type="GO" id="GO:0009279">
    <property type="term" value="C:cell outer membrane"/>
    <property type="evidence" value="ECO:0007669"/>
    <property type="project" value="UniProtKB-SubCell"/>
</dbReference>
<proteinExistence type="predicted"/>
<evidence type="ECO:0000256" key="4">
    <source>
        <dbReference type="SAM" id="SignalP"/>
    </source>
</evidence>
<dbReference type="AlphaFoldDB" id="A0A9D2CCP0"/>
<dbReference type="Pfam" id="PF14905">
    <property type="entry name" value="OMP_b-brl_3"/>
    <property type="match status" value="1"/>
</dbReference>
<reference evidence="6" key="1">
    <citation type="journal article" date="2021" name="PeerJ">
        <title>Extensive microbial diversity within the chicken gut microbiome revealed by metagenomics and culture.</title>
        <authorList>
            <person name="Gilroy R."/>
            <person name="Ravi A."/>
            <person name="Getino M."/>
            <person name="Pursley I."/>
            <person name="Horton D.L."/>
            <person name="Alikhan N.F."/>
            <person name="Baker D."/>
            <person name="Gharbi K."/>
            <person name="Hall N."/>
            <person name="Watson M."/>
            <person name="Adriaenssens E.M."/>
            <person name="Foster-Nyarko E."/>
            <person name="Jarju S."/>
            <person name="Secka A."/>
            <person name="Antonio M."/>
            <person name="Oren A."/>
            <person name="Chaudhuri R.R."/>
            <person name="La Ragione R."/>
            <person name="Hildebrand F."/>
            <person name="Pallen M.J."/>
        </authorList>
    </citation>
    <scope>NUCLEOTIDE SEQUENCE</scope>
    <source>
        <strain evidence="6">5134</strain>
    </source>
</reference>
<feature type="chain" id="PRO_5039710230" evidence="4">
    <location>
        <begin position="21"/>
        <end position="789"/>
    </location>
</feature>
<sequence length="789" mass="88378">MKKWILLIVALAVAAASALAARLCPAVGRVVDEQGKPVEYATVVLLKGDQQVVGMATDAEGRFELKTAPGEYTLQIQYLGLDPVKRVVRVEQNNNLGDIVMRNSATQIEDVVVSAQLVRREADRFVVDVANAPSAIGKDGIELLEHAPGVWIDGEKISINGKSGSKVYVNDRELRMDNEQLLTYLRSLRAEEIQKIEVVPTTGADYDADSSAGIIRITLKKRRENGLNGSVALNTSQSSYTGTYSPSANINLHSGRLDVYASAWGYFGKNEMISTENTSYNSADKSLKARSEATNNDRNYGINAGSVFEIDAKNSVGAEFEYWRNGSWGPTDTSTDLGDERLTTNTRSRFDNHNYGNNYTVTFNYIHKLDTLGSTLKLLADYTRRDADSGNDNSSRITAPGAADIDSVYRDAATSLYDVATATLALEKNFSPRWSLKAGAKYTFNDMRNNALYEYRKADAWLRNDDQSYTVNYTENIAAAYAIASAQLGRWSLVAGLRGEYTHTHGKSGDVRQDYFSLFPNANLSYAISQEKGYSMILQYARTIERPRFWCLNPQRSQISDYTYQTGNPSLDPAFQNDLSLTVVLAHKYTLTGGVQIVDGEIQQTMLADPDDPDMLCINWVNFDATTSYYASANLPFQPTKWWQMNVNATYMRRGQRIEQHGAQQYFNWGFVNVSNTFNLPAKFFIDCSYSYQSRIDLGNIWILPNHFLQAGIKKRFDDRFVLSFSVRNILDRGQQVGASGDGFVRTVRIRQAWDTIQFRFGATWNFKSGKAFQKRSVEAGSEEEKKRL</sequence>
<protein>
    <submittedName>
        <fullName evidence="6">Outer membrane beta-barrel protein</fullName>
    </submittedName>
</protein>
<dbReference type="Proteomes" id="UP000886844">
    <property type="component" value="Unassembled WGS sequence"/>
</dbReference>
<reference evidence="6" key="2">
    <citation type="submission" date="2021-04" db="EMBL/GenBank/DDBJ databases">
        <authorList>
            <person name="Gilroy R."/>
        </authorList>
    </citation>
    <scope>NUCLEOTIDE SEQUENCE</scope>
    <source>
        <strain evidence="6">5134</strain>
    </source>
</reference>
<dbReference type="Gene3D" id="2.40.170.20">
    <property type="entry name" value="TonB-dependent receptor, beta-barrel domain"/>
    <property type="match status" value="1"/>
</dbReference>
<dbReference type="Pfam" id="PF13620">
    <property type="entry name" value="CarboxypepD_reg"/>
    <property type="match status" value="1"/>
</dbReference>
<comment type="caution">
    <text evidence="6">The sequence shown here is derived from an EMBL/GenBank/DDBJ whole genome shotgun (WGS) entry which is preliminary data.</text>
</comment>
<keyword evidence="4" id="KW-0732">Signal</keyword>
<comment type="subcellular location">
    <subcellularLocation>
        <location evidence="1">Cell outer membrane</location>
    </subcellularLocation>
</comment>
<gene>
    <name evidence="6" type="ORF">H9828_07255</name>
</gene>
<dbReference type="EMBL" id="DXDA01000057">
    <property type="protein sequence ID" value="HIY69198.1"/>
    <property type="molecule type" value="Genomic_DNA"/>
</dbReference>
<dbReference type="Gene3D" id="2.60.40.1120">
    <property type="entry name" value="Carboxypeptidase-like, regulatory domain"/>
    <property type="match status" value="1"/>
</dbReference>
<keyword evidence="3" id="KW-0998">Cell outer membrane</keyword>
<keyword evidence="2" id="KW-0472">Membrane</keyword>
<evidence type="ECO:0000313" key="7">
    <source>
        <dbReference type="Proteomes" id="UP000886844"/>
    </source>
</evidence>
<dbReference type="InterPro" id="IPR041700">
    <property type="entry name" value="OMP_b-brl_3"/>
</dbReference>
<accession>A0A9D2CCP0</accession>
<dbReference type="SUPFAM" id="SSF56935">
    <property type="entry name" value="Porins"/>
    <property type="match status" value="1"/>
</dbReference>
<dbReference type="SUPFAM" id="SSF49464">
    <property type="entry name" value="Carboxypeptidase regulatory domain-like"/>
    <property type="match status" value="1"/>
</dbReference>
<name>A0A9D2CCP0_9BACT</name>
<dbReference type="InterPro" id="IPR008969">
    <property type="entry name" value="CarboxyPept-like_regulatory"/>
</dbReference>
<evidence type="ECO:0000259" key="5">
    <source>
        <dbReference type="Pfam" id="PF14905"/>
    </source>
</evidence>
<feature type="domain" description="Outer membrane protein beta-barrel" evidence="5">
    <location>
        <begin position="367"/>
        <end position="765"/>
    </location>
</feature>
<dbReference type="InterPro" id="IPR036942">
    <property type="entry name" value="Beta-barrel_TonB_sf"/>
</dbReference>
<organism evidence="6 7">
    <name type="scientific">Candidatus Alistipes intestinigallinarum</name>
    <dbReference type="NCBI Taxonomy" id="2838440"/>
    <lineage>
        <taxon>Bacteria</taxon>
        <taxon>Pseudomonadati</taxon>
        <taxon>Bacteroidota</taxon>
        <taxon>Bacteroidia</taxon>
        <taxon>Bacteroidales</taxon>
        <taxon>Rikenellaceae</taxon>
        <taxon>Alistipes</taxon>
    </lineage>
</organism>
<feature type="signal peptide" evidence="4">
    <location>
        <begin position="1"/>
        <end position="20"/>
    </location>
</feature>